<dbReference type="CDD" id="cd05301">
    <property type="entry name" value="GDH"/>
    <property type="match status" value="1"/>
</dbReference>
<evidence type="ECO:0000313" key="6">
    <source>
        <dbReference type="EMBL" id="ACZ38647.1"/>
    </source>
</evidence>
<name>D1C330_SPHTD</name>
<evidence type="ECO:0000313" key="7">
    <source>
        <dbReference type="Proteomes" id="UP000002027"/>
    </source>
</evidence>
<evidence type="ECO:0000259" key="5">
    <source>
        <dbReference type="Pfam" id="PF02826"/>
    </source>
</evidence>
<dbReference type="GO" id="GO:0005829">
    <property type="term" value="C:cytosol"/>
    <property type="evidence" value="ECO:0007669"/>
    <property type="project" value="TreeGrafter"/>
</dbReference>
<dbReference type="OrthoDB" id="9792971at2"/>
<dbReference type="Gene3D" id="3.40.50.720">
    <property type="entry name" value="NAD(P)-binding Rossmann-like Domain"/>
    <property type="match status" value="2"/>
</dbReference>
<dbReference type="KEGG" id="sti:Sthe_1212"/>
<keyword evidence="7" id="KW-1185">Reference proteome</keyword>
<dbReference type="GO" id="GO:0016618">
    <property type="term" value="F:hydroxypyruvate reductase [NAD(P)H] activity"/>
    <property type="evidence" value="ECO:0007669"/>
    <property type="project" value="TreeGrafter"/>
</dbReference>
<feature type="domain" description="D-isomer specific 2-hydroxyacid dehydrogenase NAD-binding" evidence="5">
    <location>
        <begin position="107"/>
        <end position="285"/>
    </location>
</feature>
<dbReference type="Pfam" id="PF00389">
    <property type="entry name" value="2-Hacid_dh"/>
    <property type="match status" value="1"/>
</dbReference>
<evidence type="ECO:0000259" key="4">
    <source>
        <dbReference type="Pfam" id="PF00389"/>
    </source>
</evidence>
<keyword evidence="2 3" id="KW-0560">Oxidoreductase</keyword>
<evidence type="ECO:0000256" key="2">
    <source>
        <dbReference type="ARBA" id="ARBA00023002"/>
    </source>
</evidence>
<dbReference type="GO" id="GO:0051287">
    <property type="term" value="F:NAD binding"/>
    <property type="evidence" value="ECO:0007669"/>
    <property type="project" value="InterPro"/>
</dbReference>
<dbReference type="PROSITE" id="PS00670">
    <property type="entry name" value="D_2_HYDROXYACID_DH_2"/>
    <property type="match status" value="1"/>
</dbReference>
<dbReference type="InParanoid" id="D1C330"/>
<dbReference type="SUPFAM" id="SSF51735">
    <property type="entry name" value="NAD(P)-binding Rossmann-fold domains"/>
    <property type="match status" value="1"/>
</dbReference>
<dbReference type="PANTHER" id="PTHR10996">
    <property type="entry name" value="2-HYDROXYACID DEHYDROGENASE-RELATED"/>
    <property type="match status" value="1"/>
</dbReference>
<dbReference type="EC" id="1.1.1.26" evidence="6"/>
<dbReference type="HOGENOM" id="CLU_019796_1_2_0"/>
<dbReference type="Pfam" id="PF02826">
    <property type="entry name" value="2-Hacid_dh_C"/>
    <property type="match status" value="1"/>
</dbReference>
<dbReference type="FunCoup" id="D1C330">
    <property type="interactions" value="263"/>
</dbReference>
<sequence>MRIAVSRVIPEVGLNLLREAGDVTVWEGELPPSRDELVRLAEGADGLLTLLTERVDGDLLDRLPSVRVVSNMAVGFDNIDVAACTERGVAVCTTPDVLTETTADLAFGLLLAVARRIPEGHNAVRAGAWRTWEPMGYLGPDVHGATLGIVGLGRIGQAVARRARGFNMRVLYHAPRRRPEVEEELGAEWRELDALLAESDFVSLHVPLNEQTRGMIGREQLRRMKPSAVLINTARGPVVQTDALLEAMEQGWIWGAGLDVTDPEPLPADHPLLRYPRVVVTPHIASASFTTRARMAELAARNLLAVLRGESPPRCLNPEVLTRD</sequence>
<dbReference type="InterPro" id="IPR006139">
    <property type="entry name" value="D-isomer_2_OHA_DH_cat_dom"/>
</dbReference>
<dbReference type="InterPro" id="IPR029753">
    <property type="entry name" value="D-isomer_DH_CS"/>
</dbReference>
<dbReference type="STRING" id="479434.Sthe_1212"/>
<evidence type="ECO:0000256" key="3">
    <source>
        <dbReference type="RuleBase" id="RU003719"/>
    </source>
</evidence>
<dbReference type="eggNOG" id="COG1052">
    <property type="taxonomic scope" value="Bacteria"/>
</dbReference>
<feature type="domain" description="D-isomer specific 2-hydroxyacid dehydrogenase catalytic" evidence="4">
    <location>
        <begin position="3"/>
        <end position="317"/>
    </location>
</feature>
<dbReference type="FunFam" id="3.40.50.720:FF:000462">
    <property type="entry name" value="Glyoxylate reductase (NADP+)"/>
    <property type="match status" value="1"/>
</dbReference>
<dbReference type="Proteomes" id="UP000002027">
    <property type="component" value="Chromosome 1"/>
</dbReference>
<evidence type="ECO:0000256" key="1">
    <source>
        <dbReference type="ARBA" id="ARBA00005854"/>
    </source>
</evidence>
<dbReference type="InterPro" id="IPR036291">
    <property type="entry name" value="NAD(P)-bd_dom_sf"/>
</dbReference>
<dbReference type="InterPro" id="IPR050223">
    <property type="entry name" value="D-isomer_2-hydroxyacid_DH"/>
</dbReference>
<protein>
    <submittedName>
        <fullName evidence="6">Glyoxylate reductase</fullName>
        <ecNumber evidence="6">1.1.1.26</ecNumber>
    </submittedName>
</protein>
<dbReference type="AlphaFoldDB" id="D1C330"/>
<proteinExistence type="inferred from homology"/>
<organism evidence="6 7">
    <name type="scientific">Sphaerobacter thermophilus (strain ATCC 49802 / DSM 20745 / KCCM 41009 / NCIMB 13125 / S 6022)</name>
    <dbReference type="NCBI Taxonomy" id="479434"/>
    <lineage>
        <taxon>Bacteria</taxon>
        <taxon>Pseudomonadati</taxon>
        <taxon>Thermomicrobiota</taxon>
        <taxon>Thermomicrobia</taxon>
        <taxon>Sphaerobacterales</taxon>
        <taxon>Sphaerobacterineae</taxon>
        <taxon>Sphaerobacteraceae</taxon>
        <taxon>Sphaerobacter</taxon>
    </lineage>
</organism>
<dbReference type="GO" id="GO:0030267">
    <property type="term" value="F:glyoxylate reductase (NADPH) activity"/>
    <property type="evidence" value="ECO:0007669"/>
    <property type="project" value="TreeGrafter"/>
</dbReference>
<accession>D1C330</accession>
<dbReference type="PANTHER" id="PTHR10996:SF283">
    <property type="entry name" value="GLYOXYLATE_HYDROXYPYRUVATE REDUCTASE B"/>
    <property type="match status" value="1"/>
</dbReference>
<reference evidence="6 7" key="2">
    <citation type="journal article" date="2010" name="Stand. Genomic Sci.">
        <title>Complete genome sequence of Desulfohalobium retbaense type strain (HR(100)).</title>
        <authorList>
            <person name="Spring S."/>
            <person name="Nolan M."/>
            <person name="Lapidus A."/>
            <person name="Glavina Del Rio T."/>
            <person name="Copeland A."/>
            <person name="Tice H."/>
            <person name="Cheng J.F."/>
            <person name="Lucas S."/>
            <person name="Land M."/>
            <person name="Chen F."/>
            <person name="Bruce D."/>
            <person name="Goodwin L."/>
            <person name="Pitluck S."/>
            <person name="Ivanova N."/>
            <person name="Mavromatis K."/>
            <person name="Mikhailova N."/>
            <person name="Pati A."/>
            <person name="Chen A."/>
            <person name="Palaniappan K."/>
            <person name="Hauser L."/>
            <person name="Chang Y.J."/>
            <person name="Jeffries C.D."/>
            <person name="Munk C."/>
            <person name="Kiss H."/>
            <person name="Chain P."/>
            <person name="Han C."/>
            <person name="Brettin T."/>
            <person name="Detter J.C."/>
            <person name="Schuler E."/>
            <person name="Goker M."/>
            <person name="Rohde M."/>
            <person name="Bristow J."/>
            <person name="Eisen J.A."/>
            <person name="Markowitz V."/>
            <person name="Hugenholtz P."/>
            <person name="Kyrpides N.C."/>
            <person name="Klenk H.P."/>
        </authorList>
    </citation>
    <scope>NUCLEOTIDE SEQUENCE [LARGE SCALE GENOMIC DNA]</scope>
    <source>
        <strain evidence="7">ATCC 49802 / DSM 20745 / S 6022</strain>
    </source>
</reference>
<dbReference type="EMBL" id="CP001823">
    <property type="protein sequence ID" value="ACZ38647.1"/>
    <property type="molecule type" value="Genomic_DNA"/>
</dbReference>
<dbReference type="InterPro" id="IPR006140">
    <property type="entry name" value="D-isomer_DH_NAD-bd"/>
</dbReference>
<dbReference type="RefSeq" id="WP_012871694.1">
    <property type="nucleotide sequence ID" value="NC_013523.1"/>
</dbReference>
<comment type="similarity">
    <text evidence="1 3">Belongs to the D-isomer specific 2-hydroxyacid dehydrogenase family.</text>
</comment>
<gene>
    <name evidence="6" type="ordered locus">Sthe_1212</name>
</gene>
<reference evidence="7" key="1">
    <citation type="submission" date="2009-11" db="EMBL/GenBank/DDBJ databases">
        <title>The complete chromosome 1 of Sphaerobacter thermophilus DSM 20745.</title>
        <authorList>
            <person name="Lucas S."/>
            <person name="Copeland A."/>
            <person name="Lapidus A."/>
            <person name="Glavina del Rio T."/>
            <person name="Dalin E."/>
            <person name="Tice H."/>
            <person name="Bruce D."/>
            <person name="Goodwin L."/>
            <person name="Pitluck S."/>
            <person name="Kyrpides N."/>
            <person name="Mavromatis K."/>
            <person name="Ivanova N."/>
            <person name="Mikhailova N."/>
            <person name="LaButti K.M."/>
            <person name="Clum A."/>
            <person name="Sun H.I."/>
            <person name="Brettin T."/>
            <person name="Detter J.C."/>
            <person name="Han C."/>
            <person name="Larimer F."/>
            <person name="Land M."/>
            <person name="Hauser L."/>
            <person name="Markowitz V."/>
            <person name="Cheng J.F."/>
            <person name="Hugenholtz P."/>
            <person name="Woyke T."/>
            <person name="Wu D."/>
            <person name="Steenblock K."/>
            <person name="Schneider S."/>
            <person name="Pukall R."/>
            <person name="Goeker M."/>
            <person name="Klenk H.P."/>
            <person name="Eisen J.A."/>
        </authorList>
    </citation>
    <scope>NUCLEOTIDE SEQUENCE [LARGE SCALE GENOMIC DNA]</scope>
    <source>
        <strain evidence="7">ATCC 49802 / DSM 20745 / S 6022</strain>
    </source>
</reference>
<dbReference type="SUPFAM" id="SSF52283">
    <property type="entry name" value="Formate/glycerate dehydrogenase catalytic domain-like"/>
    <property type="match status" value="1"/>
</dbReference>
<dbReference type="GO" id="GO:0047964">
    <property type="term" value="F:glyoxylate reductase (NADH) activity"/>
    <property type="evidence" value="ECO:0007669"/>
    <property type="project" value="UniProtKB-EC"/>
</dbReference>